<organism evidence="2 3">
    <name type="scientific">Paracoccus siganidrum</name>
    <dbReference type="NCBI Taxonomy" id="1276757"/>
    <lineage>
        <taxon>Bacteria</taxon>
        <taxon>Pseudomonadati</taxon>
        <taxon>Pseudomonadota</taxon>
        <taxon>Alphaproteobacteria</taxon>
        <taxon>Rhodobacterales</taxon>
        <taxon>Paracoccaceae</taxon>
        <taxon>Paracoccus</taxon>
    </lineage>
</organism>
<dbReference type="RefSeq" id="WP_119900278.1">
    <property type="nucleotide sequence ID" value="NZ_QNRC01000007.1"/>
</dbReference>
<feature type="chain" id="PRO_5019383948" evidence="1">
    <location>
        <begin position="21"/>
        <end position="84"/>
    </location>
</feature>
<dbReference type="OrthoDB" id="7778995at2"/>
<dbReference type="Proteomes" id="UP000283587">
    <property type="component" value="Unassembled WGS sequence"/>
</dbReference>
<keyword evidence="3" id="KW-1185">Reference proteome</keyword>
<gene>
    <name evidence="2" type="ORF">D3P05_18510</name>
</gene>
<keyword evidence="1" id="KW-0732">Signal</keyword>
<feature type="signal peptide" evidence="1">
    <location>
        <begin position="1"/>
        <end position="20"/>
    </location>
</feature>
<comment type="caution">
    <text evidence="2">The sequence shown here is derived from an EMBL/GenBank/DDBJ whole genome shotgun (WGS) entry which is preliminary data.</text>
</comment>
<proteinExistence type="predicted"/>
<name>A0A419A042_9RHOB</name>
<dbReference type="EMBL" id="QZEW01000099">
    <property type="protein sequence ID" value="RJL06232.1"/>
    <property type="molecule type" value="Genomic_DNA"/>
</dbReference>
<evidence type="ECO:0000313" key="3">
    <source>
        <dbReference type="Proteomes" id="UP000283587"/>
    </source>
</evidence>
<evidence type="ECO:0000256" key="1">
    <source>
        <dbReference type="SAM" id="SignalP"/>
    </source>
</evidence>
<accession>A0A419A042</accession>
<sequence length="84" mass="8995">MKKIAFALTALGLVAGVAQADSFRETMDRHDNAPVFATADQTVELPASRVYGSKDLVNMNLSPNDKVTVTRFPSSGVIDAPSRD</sequence>
<dbReference type="AlphaFoldDB" id="A0A419A042"/>
<evidence type="ECO:0000313" key="2">
    <source>
        <dbReference type="EMBL" id="RJL06232.1"/>
    </source>
</evidence>
<reference evidence="3" key="1">
    <citation type="submission" date="2018-09" db="EMBL/GenBank/DDBJ databases">
        <title>Paracoccus onubensis nov. sp. a moderate halophilic bacterium isolated from Gruta de las Maravillas (Aracena, Spain).</title>
        <authorList>
            <person name="Jurado V."/>
            <person name="Gutierrez-Patricio S."/>
            <person name="Gonzalez-Pimentel J.L."/>
            <person name="Miller A.Z."/>
            <person name="Laiz L."/>
            <person name="Saiz-Jimenez C."/>
        </authorList>
    </citation>
    <scope>NUCLEOTIDE SEQUENCE [LARGE SCALE GENOMIC DNA]</scope>
    <source>
        <strain evidence="3">DSM 26381</strain>
    </source>
</reference>
<protein>
    <submittedName>
        <fullName evidence="2">Uncharacterized protein</fullName>
    </submittedName>
</protein>